<accession>A0A1I3PVA8</accession>
<dbReference type="AlphaFoldDB" id="A0A1I3PVA8"/>
<gene>
    <name evidence="1" type="ORF">SAMN04488082_102124</name>
</gene>
<dbReference type="RefSeq" id="WP_143075516.1">
    <property type="nucleotide sequence ID" value="NZ_FORX01000002.1"/>
</dbReference>
<dbReference type="OrthoDB" id="9796131at2"/>
<dbReference type="Proteomes" id="UP000198635">
    <property type="component" value="Unassembled WGS sequence"/>
</dbReference>
<dbReference type="STRING" id="52560.SAMN04488082_102124"/>
<reference evidence="2" key="1">
    <citation type="submission" date="2016-10" db="EMBL/GenBank/DDBJ databases">
        <authorList>
            <person name="Varghese N."/>
            <person name="Submissions S."/>
        </authorList>
    </citation>
    <scope>NUCLEOTIDE SEQUENCE [LARGE SCALE GENOMIC DNA]</scope>
    <source>
        <strain evidence="2">DSM 5918</strain>
    </source>
</reference>
<protein>
    <submittedName>
        <fullName evidence="1">Uncharacterized protein</fullName>
    </submittedName>
</protein>
<proteinExistence type="predicted"/>
<sequence>MKIDNVIFYFLIILLFNTNSYALQIASLPYGTSYISDQELQNSVRKWNMKTFDFLIGGGTDLNDNDNDKIKVSGYQKIIGTYTDSIPDVKLYSESKNWNFEDMLVHMKVDYPCRKKWKNMDKYTVLMSEKDISSNVYDIKKVNKFDTTFYIGHEDPFDRVNIVLSEGSSGYEGQWEYWDGSSWKILSVNDETENLSTNGIISFVPPSNWSRLNIQEEGIYKKWWVRFNLESFIKSPKVVQVKGDDWMNGDLCRGWDESNQKIHNSGTLVAYNPNPTSNSTARFRHQARATGYWGANYIFYHPVNTSQDGTLMAADYVASKAIEYLEKNKNKINTLMFDTANGKLRTGINLSDPELFSDANGDWELFSEKRYEYIVNKIKEKFPNHWVGANPYPWRRSFIEKGDWALYEFHSYARQPSSPQNIVISKNSKRNLLSYDDFLPENNTKNIKGVFLYNDTIDWAKQGFFFDRGNRGPIACLAKHYIGMNDNTVFGYYSHGAFRYDVSDEVFCYLKETKLINELDLSSKGDSVLIQGEDFSELKSYPYFGMRIRIGDDIFKVKKNDNQTLQTNDLVRFHHNVGEKIRIIGVSHQSVDKNFSIDEVYKWSWFFPAMNVDIGQPDPSGHNSGNYDLSWKKSEMIGGGPEIWRRDYTKAIILLRTAGYNTSSEYFNNYSSPIYLDGVYYPLYADGAIGQGISEISLRAGEGAILMKKSSTY</sequence>
<organism evidence="1 2">
    <name type="scientific">Desulfomicrobium apsheronum</name>
    <dbReference type="NCBI Taxonomy" id="52560"/>
    <lineage>
        <taxon>Bacteria</taxon>
        <taxon>Pseudomonadati</taxon>
        <taxon>Thermodesulfobacteriota</taxon>
        <taxon>Desulfovibrionia</taxon>
        <taxon>Desulfovibrionales</taxon>
        <taxon>Desulfomicrobiaceae</taxon>
        <taxon>Desulfomicrobium</taxon>
    </lineage>
</organism>
<evidence type="ECO:0000313" key="1">
    <source>
        <dbReference type="EMBL" id="SFJ25345.1"/>
    </source>
</evidence>
<name>A0A1I3PVA8_9BACT</name>
<dbReference type="EMBL" id="FORX01000002">
    <property type="protein sequence ID" value="SFJ25345.1"/>
    <property type="molecule type" value="Genomic_DNA"/>
</dbReference>
<keyword evidence="2" id="KW-1185">Reference proteome</keyword>
<evidence type="ECO:0000313" key="2">
    <source>
        <dbReference type="Proteomes" id="UP000198635"/>
    </source>
</evidence>